<keyword evidence="1" id="KW-0805">Transcription regulation</keyword>
<evidence type="ECO:0000256" key="3">
    <source>
        <dbReference type="ARBA" id="ARBA00023163"/>
    </source>
</evidence>
<dbReference type="SMART" id="SM00100">
    <property type="entry name" value="cNMP"/>
    <property type="match status" value="1"/>
</dbReference>
<dbReference type="InterPro" id="IPR036388">
    <property type="entry name" value="WH-like_DNA-bd_sf"/>
</dbReference>
<dbReference type="InterPro" id="IPR000595">
    <property type="entry name" value="cNMP-bd_dom"/>
</dbReference>
<dbReference type="PANTHER" id="PTHR24567">
    <property type="entry name" value="CRP FAMILY TRANSCRIPTIONAL REGULATORY PROTEIN"/>
    <property type="match status" value="1"/>
</dbReference>
<keyword evidence="2" id="KW-0238">DNA-binding</keyword>
<dbReference type="PROSITE" id="PS00042">
    <property type="entry name" value="HTH_CRP_1"/>
    <property type="match status" value="1"/>
</dbReference>
<organism evidence="6 7">
    <name type="scientific">Facklamia miroungae</name>
    <dbReference type="NCBI Taxonomy" id="120956"/>
    <lineage>
        <taxon>Bacteria</taxon>
        <taxon>Bacillati</taxon>
        <taxon>Bacillota</taxon>
        <taxon>Bacilli</taxon>
        <taxon>Lactobacillales</taxon>
        <taxon>Aerococcaceae</taxon>
        <taxon>Facklamia</taxon>
    </lineage>
</organism>
<dbReference type="Gene3D" id="2.60.120.10">
    <property type="entry name" value="Jelly Rolls"/>
    <property type="match status" value="1"/>
</dbReference>
<dbReference type="CDD" id="cd00038">
    <property type="entry name" value="CAP_ED"/>
    <property type="match status" value="1"/>
</dbReference>
<dbReference type="GO" id="GO:0005829">
    <property type="term" value="C:cytosol"/>
    <property type="evidence" value="ECO:0007669"/>
    <property type="project" value="TreeGrafter"/>
</dbReference>
<dbReference type="InterPro" id="IPR012318">
    <property type="entry name" value="HTH_CRP"/>
</dbReference>
<dbReference type="RefSeq" id="WP_090288921.1">
    <property type="nucleotide sequence ID" value="NZ_FNCK01000001.1"/>
</dbReference>
<evidence type="ECO:0000256" key="2">
    <source>
        <dbReference type="ARBA" id="ARBA00023125"/>
    </source>
</evidence>
<dbReference type="Proteomes" id="UP000199708">
    <property type="component" value="Unassembled WGS sequence"/>
</dbReference>
<evidence type="ECO:0000259" key="5">
    <source>
        <dbReference type="PROSITE" id="PS51063"/>
    </source>
</evidence>
<dbReference type="GO" id="GO:0003700">
    <property type="term" value="F:DNA-binding transcription factor activity"/>
    <property type="evidence" value="ECO:0007669"/>
    <property type="project" value="InterPro"/>
</dbReference>
<dbReference type="PROSITE" id="PS51063">
    <property type="entry name" value="HTH_CRP_2"/>
    <property type="match status" value="1"/>
</dbReference>
<dbReference type="InterPro" id="IPR018490">
    <property type="entry name" value="cNMP-bd_dom_sf"/>
</dbReference>
<sequence>MSHEHACIRQVPILNHLDDHSMDLIGEKVIRKDLEKGEFLFQAGDQTDTLYIIHSGAIRVFRIAESGKEQLLQILRPGDFLGERTIFNESVPHEDYAQAQKKTRVCMLKQSDFNKFLLEFPQIAIKLLGEMSNRLENSEKQTTQVSIEQVGNRLISYLMDQVDDKNQGPIVVNLDMSRKDIASFLGTSPETLSRKFKEFEEAGLIHQLSPKQIEILDLDELLFYKA</sequence>
<keyword evidence="7" id="KW-1185">Reference proteome</keyword>
<dbReference type="OrthoDB" id="9798104at2"/>
<evidence type="ECO:0000256" key="1">
    <source>
        <dbReference type="ARBA" id="ARBA00023015"/>
    </source>
</evidence>
<dbReference type="CDD" id="cd00092">
    <property type="entry name" value="HTH_CRP"/>
    <property type="match status" value="1"/>
</dbReference>
<feature type="domain" description="HTH crp-type" evidence="5">
    <location>
        <begin position="148"/>
        <end position="219"/>
    </location>
</feature>
<dbReference type="InterPro" id="IPR036390">
    <property type="entry name" value="WH_DNA-bd_sf"/>
</dbReference>
<dbReference type="SUPFAM" id="SSF51206">
    <property type="entry name" value="cAMP-binding domain-like"/>
    <property type="match status" value="1"/>
</dbReference>
<gene>
    <name evidence="6" type="ORF">SAMN05421791_101218</name>
</gene>
<dbReference type="PROSITE" id="PS50042">
    <property type="entry name" value="CNMP_BINDING_3"/>
    <property type="match status" value="1"/>
</dbReference>
<dbReference type="InterPro" id="IPR050397">
    <property type="entry name" value="Env_Response_Regulators"/>
</dbReference>
<reference evidence="6 7" key="1">
    <citation type="submission" date="2016-10" db="EMBL/GenBank/DDBJ databases">
        <authorList>
            <person name="de Groot N.N."/>
        </authorList>
    </citation>
    <scope>NUCLEOTIDE SEQUENCE [LARGE SCALE GENOMIC DNA]</scope>
    <source>
        <strain evidence="6 7">ATCC BAA-466</strain>
    </source>
</reference>
<dbReference type="PANTHER" id="PTHR24567:SF26">
    <property type="entry name" value="REGULATORY PROTEIN YEIL"/>
    <property type="match status" value="1"/>
</dbReference>
<dbReference type="SUPFAM" id="SSF46785">
    <property type="entry name" value="Winged helix' DNA-binding domain"/>
    <property type="match status" value="1"/>
</dbReference>
<dbReference type="SMART" id="SM00419">
    <property type="entry name" value="HTH_CRP"/>
    <property type="match status" value="1"/>
</dbReference>
<name>A0A1G7PDS7_9LACT</name>
<dbReference type="Gene3D" id="1.10.10.10">
    <property type="entry name" value="Winged helix-like DNA-binding domain superfamily/Winged helix DNA-binding domain"/>
    <property type="match status" value="1"/>
</dbReference>
<keyword evidence="3" id="KW-0804">Transcription</keyword>
<evidence type="ECO:0000313" key="6">
    <source>
        <dbReference type="EMBL" id="SDF84433.1"/>
    </source>
</evidence>
<dbReference type="PRINTS" id="PR00034">
    <property type="entry name" value="HTHCRP"/>
</dbReference>
<dbReference type="GO" id="GO:0003677">
    <property type="term" value="F:DNA binding"/>
    <property type="evidence" value="ECO:0007669"/>
    <property type="project" value="UniProtKB-KW"/>
</dbReference>
<proteinExistence type="predicted"/>
<feature type="domain" description="Cyclic nucleotide-binding" evidence="4">
    <location>
        <begin position="13"/>
        <end position="134"/>
    </location>
</feature>
<evidence type="ECO:0000259" key="4">
    <source>
        <dbReference type="PROSITE" id="PS50042"/>
    </source>
</evidence>
<dbReference type="STRING" id="120956.SAMN05421791_101218"/>
<dbReference type="InterPro" id="IPR014710">
    <property type="entry name" value="RmlC-like_jellyroll"/>
</dbReference>
<dbReference type="Pfam" id="PF00027">
    <property type="entry name" value="cNMP_binding"/>
    <property type="match status" value="1"/>
</dbReference>
<dbReference type="AlphaFoldDB" id="A0A1G7PDS7"/>
<dbReference type="Pfam" id="PF13545">
    <property type="entry name" value="HTH_Crp_2"/>
    <property type="match status" value="1"/>
</dbReference>
<evidence type="ECO:0000313" key="7">
    <source>
        <dbReference type="Proteomes" id="UP000199708"/>
    </source>
</evidence>
<dbReference type="EMBL" id="FNCK01000001">
    <property type="protein sequence ID" value="SDF84433.1"/>
    <property type="molecule type" value="Genomic_DNA"/>
</dbReference>
<protein>
    <submittedName>
        <fullName evidence="6">CRP/FNR family transcriptional regulator, anaerobic regulatory protein</fullName>
    </submittedName>
</protein>
<accession>A0A1G7PDS7</accession>
<dbReference type="InterPro" id="IPR018335">
    <property type="entry name" value="Tscrpt_reg_HTH_Crp-type_CS"/>
</dbReference>